<comment type="caution">
    <text evidence="1">The sequence shown here is derived from an EMBL/GenBank/DDBJ whole genome shotgun (WGS) entry which is preliminary data.</text>
</comment>
<proteinExistence type="predicted"/>
<dbReference type="Proteomes" id="UP000334990">
    <property type="component" value="Unassembled WGS sequence"/>
</dbReference>
<gene>
    <name evidence="1" type="ORF">Acor_50550</name>
</gene>
<dbReference type="AlphaFoldDB" id="A0A5M3W3X8"/>
<keyword evidence="2" id="KW-1185">Reference proteome</keyword>
<dbReference type="EMBL" id="BLAD01000063">
    <property type="protein sequence ID" value="GES02989.1"/>
    <property type="molecule type" value="Genomic_DNA"/>
</dbReference>
<reference evidence="1 2" key="1">
    <citation type="submission" date="2019-10" db="EMBL/GenBank/DDBJ databases">
        <title>Whole genome shotgun sequence of Acrocarpospora corrugata NBRC 13972.</title>
        <authorList>
            <person name="Ichikawa N."/>
            <person name="Kimura A."/>
            <person name="Kitahashi Y."/>
            <person name="Komaki H."/>
            <person name="Oguchi A."/>
        </authorList>
    </citation>
    <scope>NUCLEOTIDE SEQUENCE [LARGE SCALE GENOMIC DNA]</scope>
    <source>
        <strain evidence="1 2">NBRC 13972</strain>
    </source>
</reference>
<protein>
    <submittedName>
        <fullName evidence="1">Uncharacterized protein</fullName>
    </submittedName>
</protein>
<name>A0A5M3W3X8_9ACTN</name>
<evidence type="ECO:0000313" key="1">
    <source>
        <dbReference type="EMBL" id="GES02989.1"/>
    </source>
</evidence>
<evidence type="ECO:0000313" key="2">
    <source>
        <dbReference type="Proteomes" id="UP000334990"/>
    </source>
</evidence>
<accession>A0A5M3W3X8</accession>
<sequence length="168" mass="17081">MSAMNDPVSALCTAGGTGLKTAVLDLPGKWASGVRAERKNRGEPVAARGAPVAMGSAKEVAGGNGCCAGPEDTMGEGCGGTAVSDGSGGDAGGWVALTIDTRSAAGSVHPAERHVVIIVWNGVLDQDGTRSVENHEESQRRADERGAQVVDMLLRLDARSGRLCRAGQ</sequence>
<organism evidence="1 2">
    <name type="scientific">Acrocarpospora corrugata</name>
    <dbReference type="NCBI Taxonomy" id="35763"/>
    <lineage>
        <taxon>Bacteria</taxon>
        <taxon>Bacillati</taxon>
        <taxon>Actinomycetota</taxon>
        <taxon>Actinomycetes</taxon>
        <taxon>Streptosporangiales</taxon>
        <taxon>Streptosporangiaceae</taxon>
        <taxon>Acrocarpospora</taxon>
    </lineage>
</organism>